<accession>A0A0J9S4Q1</accession>
<dbReference type="Proteomes" id="UP000053562">
    <property type="component" value="Unassembled WGS sequence"/>
</dbReference>
<name>A0A0J9S4Q1_PLAVI</name>
<dbReference type="EMBL" id="KQ234541">
    <property type="protein sequence ID" value="KMZ77002.1"/>
    <property type="molecule type" value="Genomic_DNA"/>
</dbReference>
<protein>
    <recommendedName>
        <fullName evidence="3">PIR Superfamily Protein</fullName>
    </recommendedName>
</protein>
<organism evidence="1 2">
    <name type="scientific">Plasmodium vivax India VII</name>
    <dbReference type="NCBI Taxonomy" id="1077284"/>
    <lineage>
        <taxon>Eukaryota</taxon>
        <taxon>Sar</taxon>
        <taxon>Alveolata</taxon>
        <taxon>Apicomplexa</taxon>
        <taxon>Aconoidasida</taxon>
        <taxon>Haemosporida</taxon>
        <taxon>Plasmodiidae</taxon>
        <taxon>Plasmodium</taxon>
        <taxon>Plasmodium (Plasmodium)</taxon>
    </lineage>
</organism>
<evidence type="ECO:0008006" key="3">
    <source>
        <dbReference type="Google" id="ProtNLM"/>
    </source>
</evidence>
<gene>
    <name evidence="1" type="ORF">PVIIG_06313</name>
</gene>
<reference evidence="1 2" key="1">
    <citation type="submission" date="2011-08" db="EMBL/GenBank/DDBJ databases">
        <title>The Genome Sequence of Plasmodium vivax India VII.</title>
        <authorList>
            <consortium name="The Broad Institute Genome Sequencing Platform"/>
            <consortium name="The Broad Institute Genome Sequencing Center for Infectious Disease"/>
            <person name="Neafsey D."/>
            <person name="Carlton J."/>
            <person name="Barnwell J."/>
            <person name="Collins W."/>
            <person name="Escalante A."/>
            <person name="Mullikin J."/>
            <person name="Saul A."/>
            <person name="Guigo R."/>
            <person name="Camara F."/>
            <person name="Young S.K."/>
            <person name="Zeng Q."/>
            <person name="Gargeya S."/>
            <person name="Fitzgerald M."/>
            <person name="Haas B."/>
            <person name="Abouelleil A."/>
            <person name="Alvarado L."/>
            <person name="Arachchi H.M."/>
            <person name="Berlin A."/>
            <person name="Brown A."/>
            <person name="Chapman S.B."/>
            <person name="Chen Z."/>
            <person name="Dunbar C."/>
            <person name="Freedman E."/>
            <person name="Gearin G."/>
            <person name="Gellesch M."/>
            <person name="Goldberg J."/>
            <person name="Griggs A."/>
            <person name="Gujja S."/>
            <person name="Heiman D."/>
            <person name="Howarth C."/>
            <person name="Larson L."/>
            <person name="Lui A."/>
            <person name="MacDonald P.J.P."/>
            <person name="Montmayeur A."/>
            <person name="Murphy C."/>
            <person name="Neiman D."/>
            <person name="Pearson M."/>
            <person name="Priest M."/>
            <person name="Roberts A."/>
            <person name="Saif S."/>
            <person name="Shea T."/>
            <person name="Shenoy N."/>
            <person name="Sisk P."/>
            <person name="Stolte C."/>
            <person name="Sykes S."/>
            <person name="Wortman J."/>
            <person name="Nusbaum C."/>
            <person name="Birren B."/>
        </authorList>
    </citation>
    <scope>NUCLEOTIDE SEQUENCE [LARGE SCALE GENOMIC DNA]</scope>
    <source>
        <strain evidence="1 2">India VII</strain>
    </source>
</reference>
<proteinExistence type="predicted"/>
<dbReference type="AlphaFoldDB" id="A0A0J9S4Q1"/>
<evidence type="ECO:0000313" key="1">
    <source>
        <dbReference type="EMBL" id="KMZ77002.1"/>
    </source>
</evidence>
<evidence type="ECO:0000313" key="2">
    <source>
        <dbReference type="Proteomes" id="UP000053562"/>
    </source>
</evidence>
<sequence length="250" mass="29783">MSLDNLNISQLRKEYPFLNEIWNLYDSFDKSVEGDSKPLYDSICELATENLDNDKTKYYDICMNIIRNLDPYCKKGETCMLYSDRCSNVNNWLYNIIEEKDFNKKHIIKRIFDLTKIIRPEINRNGCPYYSYDTEYKEPMNTIHLKIFTDNIDVIERTLKMHDKSKHNIHYQQLKVIILVVLHLKFQQQLAQWLEYLLYSHYYIRWINTGLRGNGGRINNILYSNGADDLILDGLEHNNFNSYNIGYEAA</sequence>